<evidence type="ECO:0000256" key="1">
    <source>
        <dbReference type="SAM" id="Phobius"/>
    </source>
</evidence>
<organism evidence="2 3">
    <name type="scientific">Desulfosarcina ovata subsp. ovata</name>
    <dbReference type="NCBI Taxonomy" id="2752305"/>
    <lineage>
        <taxon>Bacteria</taxon>
        <taxon>Pseudomonadati</taxon>
        <taxon>Thermodesulfobacteriota</taxon>
        <taxon>Desulfobacteria</taxon>
        <taxon>Desulfobacterales</taxon>
        <taxon>Desulfosarcinaceae</taxon>
        <taxon>Desulfosarcina</taxon>
    </lineage>
</organism>
<dbReference type="Pfam" id="PF10861">
    <property type="entry name" value="DUF2784"/>
    <property type="match status" value="1"/>
</dbReference>
<feature type="transmembrane region" description="Helical" evidence="1">
    <location>
        <begin position="35"/>
        <end position="57"/>
    </location>
</feature>
<dbReference type="InterPro" id="IPR021218">
    <property type="entry name" value="DUF2784"/>
</dbReference>
<reference evidence="2 3" key="1">
    <citation type="submission" date="2019-11" db="EMBL/GenBank/DDBJ databases">
        <title>Comparative genomics of hydrocarbon-degrading Desulfosarcina strains.</title>
        <authorList>
            <person name="Watanabe M."/>
            <person name="Kojima H."/>
            <person name="Fukui M."/>
        </authorList>
    </citation>
    <scope>NUCLEOTIDE SEQUENCE [LARGE SCALE GENOMIC DNA]</scope>
    <source>
        <strain evidence="3">oXyS1</strain>
    </source>
</reference>
<keyword evidence="3" id="KW-1185">Reference proteome</keyword>
<proteinExistence type="predicted"/>
<keyword evidence="1" id="KW-0472">Membrane</keyword>
<evidence type="ECO:0000313" key="2">
    <source>
        <dbReference type="EMBL" id="BBO92841.1"/>
    </source>
</evidence>
<protein>
    <recommendedName>
        <fullName evidence="4">DUF2784 domain-containing protein</fullName>
    </recommendedName>
</protein>
<feature type="transmembrane region" description="Helical" evidence="1">
    <location>
        <begin position="95"/>
        <end position="116"/>
    </location>
</feature>
<name>A0A5K8AJI6_9BACT</name>
<keyword evidence="1" id="KW-1133">Transmembrane helix</keyword>
<evidence type="ECO:0008006" key="4">
    <source>
        <dbReference type="Google" id="ProtNLM"/>
    </source>
</evidence>
<keyword evidence="1" id="KW-0812">Transmembrane</keyword>
<sequence length="130" mass="14696">MVYRILADLVLIVYFAAVIFALFGAFGVLQWRRLIVFHVPVALWSACGMLTGCFFPLGPLEHGLRLKAGMAIDKIGVVEQYLTPLLYPTPLSRHFQFLLGAVVLVVNGVIYSWILWRRPKPRNRQALNGK</sequence>
<dbReference type="Proteomes" id="UP000422108">
    <property type="component" value="Chromosome"/>
</dbReference>
<dbReference type="RefSeq" id="WP_155313527.1">
    <property type="nucleotide sequence ID" value="NZ_AP021879.1"/>
</dbReference>
<accession>A0A5K8AJI6</accession>
<dbReference type="AlphaFoldDB" id="A0A5K8AJI6"/>
<dbReference type="EMBL" id="AP021879">
    <property type="protein sequence ID" value="BBO92841.1"/>
    <property type="molecule type" value="Genomic_DNA"/>
</dbReference>
<evidence type="ECO:0000313" key="3">
    <source>
        <dbReference type="Proteomes" id="UP000422108"/>
    </source>
</evidence>
<gene>
    <name evidence="2" type="ORF">DSCOOX_60210</name>
</gene>
<feature type="transmembrane region" description="Helical" evidence="1">
    <location>
        <begin position="6"/>
        <end position="28"/>
    </location>
</feature>